<reference evidence="10 11" key="1">
    <citation type="submission" date="2018-08" db="EMBL/GenBank/DDBJ databases">
        <authorList>
            <person name="Khan S.A."/>
            <person name="Jeon C.O."/>
            <person name="Chun B.H."/>
            <person name="Jeong S.E."/>
        </authorList>
    </citation>
    <scope>NUCLEOTIDE SEQUENCE [LARGE SCALE GENOMIC DNA]</scope>
    <source>
        <strain evidence="10 11">S-16</strain>
    </source>
</reference>
<dbReference type="PANTHER" id="PTHR48111:SF67">
    <property type="entry name" value="TRANSCRIPTIONAL REGULATORY PROTEIN TCTD"/>
    <property type="match status" value="1"/>
</dbReference>
<dbReference type="InterPro" id="IPR036388">
    <property type="entry name" value="WH-like_DNA-bd_sf"/>
</dbReference>
<protein>
    <submittedName>
        <fullName evidence="10">Response regulator</fullName>
    </submittedName>
</protein>
<dbReference type="InterPro" id="IPR039420">
    <property type="entry name" value="WalR-like"/>
</dbReference>
<evidence type="ECO:0000313" key="11">
    <source>
        <dbReference type="Proteomes" id="UP000267464"/>
    </source>
</evidence>
<dbReference type="FunFam" id="3.40.50.2300:FF:000002">
    <property type="entry name" value="DNA-binding response regulator PhoP"/>
    <property type="match status" value="1"/>
</dbReference>
<evidence type="ECO:0000256" key="5">
    <source>
        <dbReference type="ARBA" id="ARBA00023163"/>
    </source>
</evidence>
<dbReference type="GO" id="GO:0000976">
    <property type="term" value="F:transcription cis-regulatory region binding"/>
    <property type="evidence" value="ECO:0007669"/>
    <property type="project" value="TreeGrafter"/>
</dbReference>
<dbReference type="GO" id="GO:0006355">
    <property type="term" value="P:regulation of DNA-templated transcription"/>
    <property type="evidence" value="ECO:0007669"/>
    <property type="project" value="InterPro"/>
</dbReference>
<dbReference type="RefSeq" id="WP_124543289.1">
    <property type="nucleotide sequence ID" value="NZ_QUSW01000009.1"/>
</dbReference>
<evidence type="ECO:0000256" key="1">
    <source>
        <dbReference type="ARBA" id="ARBA00022553"/>
    </source>
</evidence>
<evidence type="ECO:0000256" key="7">
    <source>
        <dbReference type="PROSITE-ProRule" id="PRU01091"/>
    </source>
</evidence>
<name>A0A3N7HIM9_9BURK</name>
<evidence type="ECO:0000256" key="2">
    <source>
        <dbReference type="ARBA" id="ARBA00023012"/>
    </source>
</evidence>
<feature type="domain" description="Response regulatory" evidence="8">
    <location>
        <begin position="2"/>
        <end position="116"/>
    </location>
</feature>
<evidence type="ECO:0000256" key="6">
    <source>
        <dbReference type="PROSITE-ProRule" id="PRU00169"/>
    </source>
</evidence>
<keyword evidence="3" id="KW-0805">Transcription regulation</keyword>
<dbReference type="PANTHER" id="PTHR48111">
    <property type="entry name" value="REGULATOR OF RPOS"/>
    <property type="match status" value="1"/>
</dbReference>
<dbReference type="OrthoDB" id="9802426at2"/>
<gene>
    <name evidence="10" type="ORF">DZC73_25910</name>
</gene>
<keyword evidence="2" id="KW-0902">Two-component regulatory system</keyword>
<keyword evidence="4 7" id="KW-0238">DNA-binding</keyword>
<proteinExistence type="predicted"/>
<feature type="modified residue" description="4-aspartylphosphate" evidence="6">
    <location>
        <position position="51"/>
    </location>
</feature>
<reference evidence="10 11" key="2">
    <citation type="submission" date="2018-12" db="EMBL/GenBank/DDBJ databases">
        <title>Rhizobacter gummiphilus sp. nov., a rubber-degrading bacterium isolated from the soil of a botanical garden in Japan.</title>
        <authorList>
            <person name="Shunsuke S.S."/>
        </authorList>
    </citation>
    <scope>NUCLEOTIDE SEQUENCE [LARGE SCALE GENOMIC DNA]</scope>
    <source>
        <strain evidence="10 11">S-16</strain>
    </source>
</reference>
<dbReference type="SMART" id="SM00448">
    <property type="entry name" value="REC"/>
    <property type="match status" value="1"/>
</dbReference>
<dbReference type="EMBL" id="QUSW01000009">
    <property type="protein sequence ID" value="RQP21878.1"/>
    <property type="molecule type" value="Genomic_DNA"/>
</dbReference>
<dbReference type="InterPro" id="IPR001867">
    <property type="entry name" value="OmpR/PhoB-type_DNA-bd"/>
</dbReference>
<dbReference type="Proteomes" id="UP000267464">
    <property type="component" value="Unassembled WGS sequence"/>
</dbReference>
<keyword evidence="5" id="KW-0804">Transcription</keyword>
<accession>A0A3N7HIM9</accession>
<dbReference type="Gene3D" id="1.10.10.10">
    <property type="entry name" value="Winged helix-like DNA-binding domain superfamily/Winged helix DNA-binding domain"/>
    <property type="match status" value="1"/>
</dbReference>
<dbReference type="GO" id="GO:0032993">
    <property type="term" value="C:protein-DNA complex"/>
    <property type="evidence" value="ECO:0007669"/>
    <property type="project" value="TreeGrafter"/>
</dbReference>
<organism evidence="10 11">
    <name type="scientific">Piscinibacter terrae</name>
    <dbReference type="NCBI Taxonomy" id="2496871"/>
    <lineage>
        <taxon>Bacteria</taxon>
        <taxon>Pseudomonadati</taxon>
        <taxon>Pseudomonadota</taxon>
        <taxon>Betaproteobacteria</taxon>
        <taxon>Burkholderiales</taxon>
        <taxon>Sphaerotilaceae</taxon>
        <taxon>Piscinibacter</taxon>
    </lineage>
</organism>
<dbReference type="AlphaFoldDB" id="A0A3N7HIM9"/>
<sequence>MRILLIEDNLPLSSWLSQALRRGGYTVDCASDGETATHLLLGQQFDAAILDMGLPRMPGPEVLRRVRARGINVPILVLTAEGGLQARIAGLDAGADDYLPKPFDVGELEARLRAIIRRKSDQKNPEIACGTLSYNSNTRLFCIGAQELKLTPREHAVLEILIHNIGKTVSKTSLADGVFSLGDESGPTTVEVYMSRLRKKLTSSDARIFTLRGLGYLLKQSSAAADLKDDGP</sequence>
<evidence type="ECO:0000259" key="9">
    <source>
        <dbReference type="PROSITE" id="PS51755"/>
    </source>
</evidence>
<keyword evidence="11" id="KW-1185">Reference proteome</keyword>
<comment type="caution">
    <text evidence="10">The sequence shown here is derived from an EMBL/GenBank/DDBJ whole genome shotgun (WGS) entry which is preliminary data.</text>
</comment>
<dbReference type="SUPFAM" id="SSF52172">
    <property type="entry name" value="CheY-like"/>
    <property type="match status" value="1"/>
</dbReference>
<dbReference type="Gene3D" id="6.10.250.690">
    <property type="match status" value="1"/>
</dbReference>
<evidence type="ECO:0000256" key="3">
    <source>
        <dbReference type="ARBA" id="ARBA00023015"/>
    </source>
</evidence>
<dbReference type="SMART" id="SM00862">
    <property type="entry name" value="Trans_reg_C"/>
    <property type="match status" value="1"/>
</dbReference>
<keyword evidence="1 6" id="KW-0597">Phosphoprotein</keyword>
<dbReference type="InterPro" id="IPR011006">
    <property type="entry name" value="CheY-like_superfamily"/>
</dbReference>
<dbReference type="Pfam" id="PF00486">
    <property type="entry name" value="Trans_reg_C"/>
    <property type="match status" value="1"/>
</dbReference>
<evidence type="ECO:0000259" key="8">
    <source>
        <dbReference type="PROSITE" id="PS50110"/>
    </source>
</evidence>
<dbReference type="GO" id="GO:0000156">
    <property type="term" value="F:phosphorelay response regulator activity"/>
    <property type="evidence" value="ECO:0007669"/>
    <property type="project" value="TreeGrafter"/>
</dbReference>
<dbReference type="Gene3D" id="3.40.50.2300">
    <property type="match status" value="1"/>
</dbReference>
<evidence type="ECO:0000313" key="10">
    <source>
        <dbReference type="EMBL" id="RQP21878.1"/>
    </source>
</evidence>
<dbReference type="CDD" id="cd00383">
    <property type="entry name" value="trans_reg_C"/>
    <property type="match status" value="1"/>
</dbReference>
<feature type="DNA-binding region" description="OmpR/PhoB-type" evidence="7">
    <location>
        <begin position="124"/>
        <end position="220"/>
    </location>
</feature>
<dbReference type="GO" id="GO:0005829">
    <property type="term" value="C:cytosol"/>
    <property type="evidence" value="ECO:0007669"/>
    <property type="project" value="TreeGrafter"/>
</dbReference>
<dbReference type="InterPro" id="IPR001789">
    <property type="entry name" value="Sig_transdc_resp-reg_receiver"/>
</dbReference>
<feature type="domain" description="OmpR/PhoB-type" evidence="9">
    <location>
        <begin position="124"/>
        <end position="220"/>
    </location>
</feature>
<dbReference type="CDD" id="cd17624">
    <property type="entry name" value="REC_OmpR_PmrA-like"/>
    <property type="match status" value="1"/>
</dbReference>
<dbReference type="Pfam" id="PF00072">
    <property type="entry name" value="Response_reg"/>
    <property type="match status" value="1"/>
</dbReference>
<dbReference type="PROSITE" id="PS51755">
    <property type="entry name" value="OMPR_PHOB"/>
    <property type="match status" value="1"/>
</dbReference>
<dbReference type="PROSITE" id="PS50110">
    <property type="entry name" value="RESPONSE_REGULATORY"/>
    <property type="match status" value="1"/>
</dbReference>
<evidence type="ECO:0000256" key="4">
    <source>
        <dbReference type="ARBA" id="ARBA00023125"/>
    </source>
</evidence>